<feature type="transmembrane region" description="Helical" evidence="7">
    <location>
        <begin position="292"/>
        <end position="316"/>
    </location>
</feature>
<dbReference type="AlphaFoldDB" id="A0A0M2STG0"/>
<evidence type="ECO:0000313" key="8">
    <source>
        <dbReference type="EMBL" id="KKK36282.1"/>
    </source>
</evidence>
<proteinExistence type="inferred from homology"/>
<dbReference type="OrthoDB" id="9770347at2"/>
<evidence type="ECO:0000256" key="5">
    <source>
        <dbReference type="ARBA" id="ARBA00022989"/>
    </source>
</evidence>
<evidence type="ECO:0000256" key="2">
    <source>
        <dbReference type="ARBA" id="ARBA00007430"/>
    </source>
</evidence>
<keyword evidence="5 7" id="KW-1133">Transmembrane helix</keyword>
<keyword evidence="9" id="KW-1185">Reference proteome</keyword>
<feature type="transmembrane region" description="Helical" evidence="7">
    <location>
        <begin position="46"/>
        <end position="68"/>
    </location>
</feature>
<accession>A0A0M2STG0</accession>
<keyword evidence="3" id="KW-1003">Cell membrane</keyword>
<dbReference type="InterPro" id="IPR050833">
    <property type="entry name" value="Poly_Biosynth_Transport"/>
</dbReference>
<evidence type="ECO:0000256" key="3">
    <source>
        <dbReference type="ARBA" id="ARBA00022475"/>
    </source>
</evidence>
<feature type="transmembrane region" description="Helical" evidence="7">
    <location>
        <begin position="322"/>
        <end position="340"/>
    </location>
</feature>
<dbReference type="CDD" id="cd13127">
    <property type="entry name" value="MATE_tuaB_like"/>
    <property type="match status" value="1"/>
</dbReference>
<keyword evidence="4 7" id="KW-0812">Transmembrane</keyword>
<dbReference type="EMBL" id="LAYY01000035">
    <property type="protein sequence ID" value="KKK36282.1"/>
    <property type="molecule type" value="Genomic_DNA"/>
</dbReference>
<feature type="transmembrane region" description="Helical" evidence="7">
    <location>
        <begin position="454"/>
        <end position="477"/>
    </location>
</feature>
<dbReference type="PATRIC" id="fig|1408103.3.peg.4480"/>
<dbReference type="NCBIfam" id="NF047674">
    <property type="entry name" value="TeichurnBiosyTuaB"/>
    <property type="match status" value="1"/>
</dbReference>
<evidence type="ECO:0000256" key="4">
    <source>
        <dbReference type="ARBA" id="ARBA00022692"/>
    </source>
</evidence>
<protein>
    <submittedName>
        <fullName evidence="8">Teichuronic acid biosynthesis protein TuaB</fullName>
    </submittedName>
</protein>
<feature type="transmembrane region" description="Helical" evidence="7">
    <location>
        <begin position="20"/>
        <end position="40"/>
    </location>
</feature>
<reference evidence="8 9" key="1">
    <citation type="submission" date="2015-04" db="EMBL/GenBank/DDBJ databases">
        <title>Taxonomic description and genome sequence of Bacillus campisalis sp. nov., a novel member of the genus Bacillus isolated from solar saltern.</title>
        <authorList>
            <person name="Mathan Kumar R."/>
            <person name="Kaur G."/>
            <person name="Kumar A."/>
            <person name="Singh N.K."/>
            <person name="Kaur N."/>
            <person name="Kumar N."/>
            <person name="Mayilraj S."/>
        </authorList>
    </citation>
    <scope>NUCLEOTIDE SEQUENCE [LARGE SCALE GENOMIC DNA]</scope>
    <source>
        <strain evidence="8 9">SA2-6</strain>
    </source>
</reference>
<evidence type="ECO:0000256" key="1">
    <source>
        <dbReference type="ARBA" id="ARBA00004651"/>
    </source>
</evidence>
<dbReference type="GO" id="GO:0005886">
    <property type="term" value="C:plasma membrane"/>
    <property type="evidence" value="ECO:0007669"/>
    <property type="project" value="UniProtKB-SubCell"/>
</dbReference>
<organism evidence="8 9">
    <name type="scientific">Mesobacillus campisalis</name>
    <dbReference type="NCBI Taxonomy" id="1408103"/>
    <lineage>
        <taxon>Bacteria</taxon>
        <taxon>Bacillati</taxon>
        <taxon>Bacillota</taxon>
        <taxon>Bacilli</taxon>
        <taxon>Bacillales</taxon>
        <taxon>Bacillaceae</taxon>
        <taxon>Mesobacillus</taxon>
    </lineage>
</organism>
<feature type="transmembrane region" description="Helical" evidence="7">
    <location>
        <begin position="356"/>
        <end position="376"/>
    </location>
</feature>
<dbReference type="PANTHER" id="PTHR30250:SF10">
    <property type="entry name" value="LIPOPOLYSACCHARIDE BIOSYNTHESIS PROTEIN WZXC"/>
    <property type="match status" value="1"/>
</dbReference>
<feature type="transmembrane region" description="Helical" evidence="7">
    <location>
        <begin position="170"/>
        <end position="191"/>
    </location>
</feature>
<comment type="subcellular location">
    <subcellularLocation>
        <location evidence="1">Cell membrane</location>
        <topology evidence="1">Multi-pass membrane protein</topology>
    </subcellularLocation>
</comment>
<dbReference type="Proteomes" id="UP000034166">
    <property type="component" value="Unassembled WGS sequence"/>
</dbReference>
<feature type="transmembrane region" description="Helical" evidence="7">
    <location>
        <begin position="142"/>
        <end position="164"/>
    </location>
</feature>
<comment type="caution">
    <text evidence="8">The sequence shown here is derived from an EMBL/GenBank/DDBJ whole genome shotgun (WGS) entry which is preliminary data.</text>
</comment>
<dbReference type="PANTHER" id="PTHR30250">
    <property type="entry name" value="PST FAMILY PREDICTED COLANIC ACID TRANSPORTER"/>
    <property type="match status" value="1"/>
</dbReference>
<feature type="transmembrane region" description="Helical" evidence="7">
    <location>
        <begin position="112"/>
        <end position="130"/>
    </location>
</feature>
<evidence type="ECO:0000313" key="9">
    <source>
        <dbReference type="Proteomes" id="UP000034166"/>
    </source>
</evidence>
<feature type="transmembrane region" description="Helical" evidence="7">
    <location>
        <begin position="382"/>
        <end position="402"/>
    </location>
</feature>
<feature type="transmembrane region" description="Helical" evidence="7">
    <location>
        <begin position="80"/>
        <end position="106"/>
    </location>
</feature>
<evidence type="ECO:0000256" key="7">
    <source>
        <dbReference type="SAM" id="Phobius"/>
    </source>
</evidence>
<sequence>MSGIKTQMGKGMKWTGTSTAIITIIQITQFGLLANLMTLAEFGLTGIIAVIVVFAQIVLDLGLGSAVIQKERVTHTMLSTLFWLNILTGIAICGILMLASPLIAAFYQREELTSLIRLLALMFLAAPIGQQSQYLLQKELRFYELGVAEVVSNLVSFLVLLVLIFTISPIHAFVISQVVLYTLKGCLYFFCHRKWRPSFEFDLSQCRDLLSFGGFQLASRLVNRIGSNLDVILIGKFMGAEALGIYHLAYQIVTIPVLKINPILTRVAFPLFSKNQHSQKALKDGFLHMTKLLAVVTFPMLLGLMVVADVFVAAIFGQKWLVAVPIVQIMAIVGILRVLMNPNGSVLLAKGKARLAFYYDSGVLVLYGASLLFAVASGNLEVVAWTYVLASLINFIIGRQLLKWLIELEWQAYLKSLAGPLGMSMLMALAAWIVKETASGILPDLPAGQLAIGIVAGAAVYVLLLWNVFPAFFLTLAKRMPGRNT</sequence>
<feature type="transmembrane region" description="Helical" evidence="7">
    <location>
        <begin position="414"/>
        <end position="434"/>
    </location>
</feature>
<dbReference type="Pfam" id="PF13440">
    <property type="entry name" value="Polysacc_synt_3"/>
    <property type="match status" value="1"/>
</dbReference>
<name>A0A0M2STG0_9BACI</name>
<evidence type="ECO:0000256" key="6">
    <source>
        <dbReference type="ARBA" id="ARBA00023136"/>
    </source>
</evidence>
<dbReference type="RefSeq" id="WP_046525581.1">
    <property type="nucleotide sequence ID" value="NZ_LAYY01000035.1"/>
</dbReference>
<keyword evidence="6 7" id="KW-0472">Membrane</keyword>
<dbReference type="NCBIfam" id="NF007773">
    <property type="entry name" value="PRK10459.1"/>
    <property type="match status" value="1"/>
</dbReference>
<comment type="similarity">
    <text evidence="2">Belongs to the polysaccharide synthase family.</text>
</comment>
<gene>
    <name evidence="8" type="ORF">WQ57_20220</name>
</gene>